<organism evidence="1 2">
    <name type="scientific">Ambrosiozyma monospora</name>
    <name type="common">Yeast</name>
    <name type="synonym">Endomycopsis monosporus</name>
    <dbReference type="NCBI Taxonomy" id="43982"/>
    <lineage>
        <taxon>Eukaryota</taxon>
        <taxon>Fungi</taxon>
        <taxon>Dikarya</taxon>
        <taxon>Ascomycota</taxon>
        <taxon>Saccharomycotina</taxon>
        <taxon>Pichiomycetes</taxon>
        <taxon>Pichiales</taxon>
        <taxon>Pichiaceae</taxon>
        <taxon>Ambrosiozyma</taxon>
    </lineage>
</organism>
<keyword evidence="2" id="KW-1185">Reference proteome</keyword>
<reference evidence="1" key="1">
    <citation type="submission" date="2023-04" db="EMBL/GenBank/DDBJ databases">
        <title>Ambrosiozyma monospora NBRC 10751.</title>
        <authorList>
            <person name="Ichikawa N."/>
            <person name="Sato H."/>
            <person name="Tonouchi N."/>
        </authorList>
    </citation>
    <scope>NUCLEOTIDE SEQUENCE</scope>
    <source>
        <strain evidence="1">NBRC 10751</strain>
    </source>
</reference>
<sequence length="108" mass="11740">MDQAAEYFQKNIAPALAFNIDFKGQEKVTSLCQLTTIIFSVIAFVLGFILQDVLVTGYVMAVGTVVLLVIGLPAYPAYNKNPVTFLKPTEVKLPDLDSAKAVDIEIST</sequence>
<accession>A0ACB5UD50</accession>
<dbReference type="Proteomes" id="UP001165064">
    <property type="component" value="Unassembled WGS sequence"/>
</dbReference>
<name>A0ACB5UD50_AMBMO</name>
<comment type="caution">
    <text evidence="1">The sequence shown here is derived from an EMBL/GenBank/DDBJ whole genome shotgun (WGS) entry which is preliminary data.</text>
</comment>
<dbReference type="EMBL" id="BSXS01016875">
    <property type="protein sequence ID" value="GMF08322.1"/>
    <property type="molecule type" value="Genomic_DNA"/>
</dbReference>
<gene>
    <name evidence="1" type="ORF">Amon02_001322600</name>
</gene>
<proteinExistence type="predicted"/>
<evidence type="ECO:0000313" key="1">
    <source>
        <dbReference type="EMBL" id="GMF08322.1"/>
    </source>
</evidence>
<evidence type="ECO:0000313" key="2">
    <source>
        <dbReference type="Proteomes" id="UP001165064"/>
    </source>
</evidence>
<protein>
    <submittedName>
        <fullName evidence="1">Unnamed protein product</fullName>
    </submittedName>
</protein>